<dbReference type="InterPro" id="IPR000073">
    <property type="entry name" value="AB_hydrolase_1"/>
</dbReference>
<dbReference type="Gene3D" id="3.40.50.1820">
    <property type="entry name" value="alpha/beta hydrolase"/>
    <property type="match status" value="1"/>
</dbReference>
<sequence length="502" mass="54165">MLVNKVKRLGALAAAATMGVGLLTGTAAATSTVDSLGQFTKQRLTWKPCEHEVLDKAGAQCADVTVPMDYSRPRGRTITVAISRLKATGTGQRRGVMLSNPGGPGGPGLDMMVGVRERMTADVRARYDLIGMDPRGVGRSTPVDCGWPVGTMLRSGGENRAAFDRNTALQADLARRCSATEGEYLRHISTRNTARDMDVVRGALGESRISYFGWSYGTYLGAVYTQMFPGRSDRIVLDSAIDPREYGLPMLQAMGGANEAALDDWASWAATRDAEYHLGTTPRQVRAGVEDLLRRSARNPIPVGKTTINQHELPTLLFVRVADARDNAALAADVRLLLDAADGKPVTPSPGLDAILQLLQKPTPQTQGSGQAAVMCGDSAMPRDPRWYWQTIQRVRPAQPVFGALTNNLNACAFWARPAEPPTRVHNAVPALIVQATGDTRTPYTSGVGLHRAMTASRLLTLQNVRIHAVFGHLPNTCAESTINTYLRDGTLPRTNPTCHSD</sequence>
<keyword evidence="8" id="KW-1185">Reference proteome</keyword>
<accession>A0ABT1INY4</accession>
<feature type="domain" description="Peptidase S33 tripeptidyl aminopeptidase-like C-terminal" evidence="6">
    <location>
        <begin position="400"/>
        <end position="499"/>
    </location>
</feature>
<protein>
    <submittedName>
        <fullName evidence="7">Pimeloyl-ACP methyl ester carboxylesterase</fullName>
    </submittedName>
</protein>
<organism evidence="7 8">
    <name type="scientific">Actinokineospora diospyrosa</name>
    <dbReference type="NCBI Taxonomy" id="103728"/>
    <lineage>
        <taxon>Bacteria</taxon>
        <taxon>Bacillati</taxon>
        <taxon>Actinomycetota</taxon>
        <taxon>Actinomycetes</taxon>
        <taxon>Pseudonocardiales</taxon>
        <taxon>Pseudonocardiaceae</taxon>
        <taxon>Actinokineospora</taxon>
    </lineage>
</organism>
<dbReference type="SUPFAM" id="SSF53474">
    <property type="entry name" value="alpha/beta-Hydrolases"/>
    <property type="match status" value="1"/>
</dbReference>
<feature type="chain" id="PRO_5047018297" evidence="4">
    <location>
        <begin position="30"/>
        <end position="502"/>
    </location>
</feature>
<dbReference type="PANTHER" id="PTHR43248">
    <property type="entry name" value="2-SUCCINYL-6-HYDROXY-2,4-CYCLOHEXADIENE-1-CARBOXYLATE SYNTHASE"/>
    <property type="match status" value="1"/>
</dbReference>
<dbReference type="InterPro" id="IPR013595">
    <property type="entry name" value="Pept_S33_TAP-like_C"/>
</dbReference>
<dbReference type="InterPro" id="IPR051601">
    <property type="entry name" value="Serine_prot/Carboxylest_S33"/>
</dbReference>
<evidence type="ECO:0000259" key="5">
    <source>
        <dbReference type="Pfam" id="PF00561"/>
    </source>
</evidence>
<evidence type="ECO:0000313" key="8">
    <source>
        <dbReference type="Proteomes" id="UP001205185"/>
    </source>
</evidence>
<dbReference type="Pfam" id="PF08386">
    <property type="entry name" value="Abhydrolase_4"/>
    <property type="match status" value="1"/>
</dbReference>
<evidence type="ECO:0000259" key="6">
    <source>
        <dbReference type="Pfam" id="PF08386"/>
    </source>
</evidence>
<keyword evidence="2 4" id="KW-0732">Signal</keyword>
<dbReference type="PANTHER" id="PTHR43248:SF29">
    <property type="entry name" value="TRIPEPTIDYL AMINOPEPTIDASE"/>
    <property type="match status" value="1"/>
</dbReference>
<dbReference type="Pfam" id="PF00561">
    <property type="entry name" value="Abhydrolase_1"/>
    <property type="match status" value="1"/>
</dbReference>
<evidence type="ECO:0000256" key="2">
    <source>
        <dbReference type="ARBA" id="ARBA00022729"/>
    </source>
</evidence>
<proteinExistence type="inferred from homology"/>
<keyword evidence="3" id="KW-0378">Hydrolase</keyword>
<evidence type="ECO:0000256" key="3">
    <source>
        <dbReference type="ARBA" id="ARBA00022801"/>
    </source>
</evidence>
<dbReference type="Proteomes" id="UP001205185">
    <property type="component" value="Unassembled WGS sequence"/>
</dbReference>
<name>A0ABT1INY4_9PSEU</name>
<reference evidence="7 8" key="1">
    <citation type="submission" date="2022-06" db="EMBL/GenBank/DDBJ databases">
        <title>Genomic Encyclopedia of Archaeal and Bacterial Type Strains, Phase II (KMG-II): from individual species to whole genera.</title>
        <authorList>
            <person name="Goeker M."/>
        </authorList>
    </citation>
    <scope>NUCLEOTIDE SEQUENCE [LARGE SCALE GENOMIC DNA]</scope>
    <source>
        <strain evidence="7 8">DSM 44255</strain>
    </source>
</reference>
<evidence type="ECO:0000256" key="4">
    <source>
        <dbReference type="SAM" id="SignalP"/>
    </source>
</evidence>
<evidence type="ECO:0000256" key="1">
    <source>
        <dbReference type="ARBA" id="ARBA00010088"/>
    </source>
</evidence>
<feature type="signal peptide" evidence="4">
    <location>
        <begin position="1"/>
        <end position="29"/>
    </location>
</feature>
<dbReference type="InterPro" id="IPR029058">
    <property type="entry name" value="AB_hydrolase_fold"/>
</dbReference>
<evidence type="ECO:0000313" key="7">
    <source>
        <dbReference type="EMBL" id="MCP2274379.1"/>
    </source>
</evidence>
<gene>
    <name evidence="7" type="ORF">LV75_006914</name>
</gene>
<dbReference type="EMBL" id="JAMTCO010000024">
    <property type="protein sequence ID" value="MCP2274379.1"/>
    <property type="molecule type" value="Genomic_DNA"/>
</dbReference>
<comment type="caution">
    <text evidence="7">The sequence shown here is derived from an EMBL/GenBank/DDBJ whole genome shotgun (WGS) entry which is preliminary data.</text>
</comment>
<dbReference type="RefSeq" id="WP_253891707.1">
    <property type="nucleotide sequence ID" value="NZ_BAAAVB010000022.1"/>
</dbReference>
<feature type="domain" description="AB hydrolase-1" evidence="5">
    <location>
        <begin position="99"/>
        <end position="244"/>
    </location>
</feature>
<comment type="similarity">
    <text evidence="1">Belongs to the peptidase S33 family.</text>
</comment>